<dbReference type="InterPro" id="IPR036390">
    <property type="entry name" value="WH_DNA-bd_sf"/>
</dbReference>
<dbReference type="RefSeq" id="WP_368006803.1">
    <property type="nucleotide sequence ID" value="NZ_JAMXFF010000017.1"/>
</dbReference>
<evidence type="ECO:0000313" key="2">
    <source>
        <dbReference type="Proteomes" id="UP001525890"/>
    </source>
</evidence>
<dbReference type="EMBL" id="JAMXFF010000017">
    <property type="protein sequence ID" value="MCT7967206.1"/>
    <property type="molecule type" value="Genomic_DNA"/>
</dbReference>
<dbReference type="Gene3D" id="1.10.10.10">
    <property type="entry name" value="Winged helix-like DNA-binding domain superfamily/Winged helix DNA-binding domain"/>
    <property type="match status" value="1"/>
</dbReference>
<dbReference type="Proteomes" id="UP001525890">
    <property type="component" value="Unassembled WGS sequence"/>
</dbReference>
<evidence type="ECO:0000313" key="1">
    <source>
        <dbReference type="EMBL" id="MCT7967206.1"/>
    </source>
</evidence>
<gene>
    <name evidence="1" type="ORF">NG799_12750</name>
</gene>
<dbReference type="SUPFAM" id="SSF46785">
    <property type="entry name" value="Winged helix' DNA-binding domain"/>
    <property type="match status" value="1"/>
</dbReference>
<accession>A0ABT2MUL8</accession>
<organism evidence="1 2">
    <name type="scientific">Laspinema palackyanum D2a</name>
    <dbReference type="NCBI Taxonomy" id="2953684"/>
    <lineage>
        <taxon>Bacteria</taxon>
        <taxon>Bacillati</taxon>
        <taxon>Cyanobacteriota</taxon>
        <taxon>Cyanophyceae</taxon>
        <taxon>Oscillatoriophycideae</taxon>
        <taxon>Oscillatoriales</taxon>
        <taxon>Laspinemataceae</taxon>
        <taxon>Laspinema</taxon>
        <taxon>Laspinema palackyanum</taxon>
    </lineage>
</organism>
<sequence length="62" mass="7034">MSVNYEVIYPLLKHLEERGHIAPIARESGDAGPSRTIYAITPPERDRWRGGRECSNTPRIAE</sequence>
<comment type="caution">
    <text evidence="1">The sequence shown here is derived from an EMBL/GenBank/DDBJ whole genome shotgun (WGS) entry which is preliminary data.</text>
</comment>
<name>A0ABT2MUL8_9CYAN</name>
<dbReference type="InterPro" id="IPR036388">
    <property type="entry name" value="WH-like_DNA-bd_sf"/>
</dbReference>
<protein>
    <submittedName>
        <fullName evidence="1">Helix-turn-helix transcriptional regulator</fullName>
    </submittedName>
</protein>
<proteinExistence type="predicted"/>
<reference evidence="1 2" key="1">
    <citation type="journal article" date="2022" name="Front. Microbiol.">
        <title>High genomic differentiation and limited gene flow indicate recent cryptic speciation within the genus Laspinema (cyanobacteria).</title>
        <authorList>
            <person name="Stanojkovic A."/>
            <person name="Skoupy S."/>
            <person name="Skaloud P."/>
            <person name="Dvorak P."/>
        </authorList>
    </citation>
    <scope>NUCLEOTIDE SEQUENCE [LARGE SCALE GENOMIC DNA]</scope>
    <source>
        <strain evidence="1 2">D2a</strain>
    </source>
</reference>
<keyword evidence="2" id="KW-1185">Reference proteome</keyword>